<protein>
    <submittedName>
        <fullName evidence="1">Uncharacterized protein</fullName>
    </submittedName>
</protein>
<dbReference type="EMBL" id="GBXM01063749">
    <property type="protein sequence ID" value="JAH44828.1"/>
    <property type="molecule type" value="Transcribed_RNA"/>
</dbReference>
<proteinExistence type="predicted"/>
<dbReference type="AlphaFoldDB" id="A0A0E9SWD4"/>
<name>A0A0E9SWD4_ANGAN</name>
<reference evidence="1" key="2">
    <citation type="journal article" date="2015" name="Fish Shellfish Immunol.">
        <title>Early steps in the European eel (Anguilla anguilla)-Vibrio vulnificus interaction in the gills: Role of the RtxA13 toxin.</title>
        <authorList>
            <person name="Callol A."/>
            <person name="Pajuelo D."/>
            <person name="Ebbesson L."/>
            <person name="Teles M."/>
            <person name="MacKenzie S."/>
            <person name="Amaro C."/>
        </authorList>
    </citation>
    <scope>NUCLEOTIDE SEQUENCE</scope>
</reference>
<evidence type="ECO:0000313" key="1">
    <source>
        <dbReference type="EMBL" id="JAH44828.1"/>
    </source>
</evidence>
<reference evidence="1" key="1">
    <citation type="submission" date="2014-11" db="EMBL/GenBank/DDBJ databases">
        <authorList>
            <person name="Amaro Gonzalez C."/>
        </authorList>
    </citation>
    <scope>NUCLEOTIDE SEQUENCE</scope>
</reference>
<accession>A0A0E9SWD4</accession>
<sequence length="55" mass="6543">MRNCWWFGGHWYGFEWGRFPVYKLLVNRALDCGRAACSSRMSHCSPEGNLMTWRD</sequence>
<organism evidence="1">
    <name type="scientific">Anguilla anguilla</name>
    <name type="common">European freshwater eel</name>
    <name type="synonym">Muraena anguilla</name>
    <dbReference type="NCBI Taxonomy" id="7936"/>
    <lineage>
        <taxon>Eukaryota</taxon>
        <taxon>Metazoa</taxon>
        <taxon>Chordata</taxon>
        <taxon>Craniata</taxon>
        <taxon>Vertebrata</taxon>
        <taxon>Euteleostomi</taxon>
        <taxon>Actinopterygii</taxon>
        <taxon>Neopterygii</taxon>
        <taxon>Teleostei</taxon>
        <taxon>Anguilliformes</taxon>
        <taxon>Anguillidae</taxon>
        <taxon>Anguilla</taxon>
    </lineage>
</organism>